<evidence type="ECO:0000256" key="1">
    <source>
        <dbReference type="SAM" id="MobiDB-lite"/>
    </source>
</evidence>
<sequence>MLHHQNRELVEQMGVIDQKQDPAGFGAADDGLTDSPHQCGRRPAVVVGPLREGPERNGPTGCGRRDRAQAPSGIRGASCRFAGDPGFPDARVSSEDDPVDAEGIERSHDLGQSVVSPMRGHCCGMAGY</sequence>
<feature type="region of interest" description="Disordered" evidence="1">
    <location>
        <begin position="1"/>
        <end position="116"/>
    </location>
</feature>
<organism evidence="2 3">
    <name type="scientific">Mycolicibacterium obuense</name>
    <dbReference type="NCBI Taxonomy" id="1807"/>
    <lineage>
        <taxon>Bacteria</taxon>
        <taxon>Bacillati</taxon>
        <taxon>Actinomycetota</taxon>
        <taxon>Actinomycetes</taxon>
        <taxon>Mycobacteriales</taxon>
        <taxon>Mycobacteriaceae</taxon>
        <taxon>Mycolicibacterium</taxon>
    </lineage>
</organism>
<name>A0A4R5X8C5_9MYCO</name>
<gene>
    <name evidence="2" type="ORF">EUA04_08380</name>
</gene>
<proteinExistence type="predicted"/>
<reference evidence="2 3" key="1">
    <citation type="submission" date="2019-01" db="EMBL/GenBank/DDBJ databases">
        <title>High-quality-draft genome sequences of five non-tuberculosis mycobacteriaceae isolated from a nosocomial environment.</title>
        <authorList>
            <person name="Tiago I."/>
            <person name="Alarico S."/>
            <person name="Pereira S.G."/>
            <person name="Coelho C."/>
            <person name="Maranha A."/>
            <person name="Empadinhas N."/>
        </authorList>
    </citation>
    <scope>NUCLEOTIDE SEQUENCE [LARGE SCALE GENOMIC DNA]</scope>
    <source>
        <strain evidence="2 3">22DIII</strain>
    </source>
</reference>
<protein>
    <submittedName>
        <fullName evidence="2">Uncharacterized protein</fullName>
    </submittedName>
</protein>
<evidence type="ECO:0000313" key="3">
    <source>
        <dbReference type="Proteomes" id="UP000294952"/>
    </source>
</evidence>
<dbReference type="AlphaFoldDB" id="A0A4R5X8C5"/>
<comment type="caution">
    <text evidence="2">The sequence shown here is derived from an EMBL/GenBank/DDBJ whole genome shotgun (WGS) entry which is preliminary data.</text>
</comment>
<feature type="compositionally biased region" description="Basic and acidic residues" evidence="1">
    <location>
        <begin position="1"/>
        <end position="10"/>
    </location>
</feature>
<dbReference type="Proteomes" id="UP000294952">
    <property type="component" value="Unassembled WGS sequence"/>
</dbReference>
<evidence type="ECO:0000313" key="2">
    <source>
        <dbReference type="EMBL" id="TDL09954.1"/>
    </source>
</evidence>
<dbReference type="EMBL" id="SDLP01000002">
    <property type="protein sequence ID" value="TDL09954.1"/>
    <property type="molecule type" value="Genomic_DNA"/>
</dbReference>
<accession>A0A4R5X8C5</accession>